<evidence type="ECO:0008006" key="12">
    <source>
        <dbReference type="Google" id="ProtNLM"/>
    </source>
</evidence>
<dbReference type="Proteomes" id="UP001501138">
    <property type="component" value="Unassembled WGS sequence"/>
</dbReference>
<dbReference type="PRINTS" id="PR01806">
    <property type="entry name" value="VIRFACTRMVIN"/>
</dbReference>
<feature type="transmembrane region" description="Helical" evidence="9">
    <location>
        <begin position="578"/>
        <end position="602"/>
    </location>
</feature>
<evidence type="ECO:0000256" key="6">
    <source>
        <dbReference type="ARBA" id="ARBA00022989"/>
    </source>
</evidence>
<accession>A0ABN2JED4</accession>
<feature type="transmembrane region" description="Helical" evidence="9">
    <location>
        <begin position="481"/>
        <end position="501"/>
    </location>
</feature>
<evidence type="ECO:0000256" key="8">
    <source>
        <dbReference type="SAM" id="MobiDB-lite"/>
    </source>
</evidence>
<evidence type="ECO:0000313" key="10">
    <source>
        <dbReference type="EMBL" id="GAA1723166.1"/>
    </source>
</evidence>
<proteinExistence type="predicted"/>
<reference evidence="10 11" key="1">
    <citation type="journal article" date="2019" name="Int. J. Syst. Evol. Microbiol.">
        <title>The Global Catalogue of Microorganisms (GCM) 10K type strain sequencing project: providing services to taxonomists for standard genome sequencing and annotation.</title>
        <authorList>
            <consortium name="The Broad Institute Genomics Platform"/>
            <consortium name="The Broad Institute Genome Sequencing Center for Infectious Disease"/>
            <person name="Wu L."/>
            <person name="Ma J."/>
        </authorList>
    </citation>
    <scope>NUCLEOTIDE SEQUENCE [LARGE SCALE GENOMIC DNA]</scope>
    <source>
        <strain evidence="10 11">JCM 15589</strain>
    </source>
</reference>
<feature type="compositionally biased region" description="Basic residues" evidence="8">
    <location>
        <begin position="14"/>
        <end position="25"/>
    </location>
</feature>
<dbReference type="PANTHER" id="PTHR47019:SF1">
    <property type="entry name" value="LIPID II FLIPPASE MURJ"/>
    <property type="match status" value="1"/>
</dbReference>
<keyword evidence="5" id="KW-0573">Peptidoglycan synthesis</keyword>
<dbReference type="Pfam" id="PF03023">
    <property type="entry name" value="MurJ"/>
    <property type="match status" value="1"/>
</dbReference>
<keyword evidence="7 9" id="KW-0472">Membrane</keyword>
<evidence type="ECO:0000256" key="4">
    <source>
        <dbReference type="ARBA" id="ARBA00022960"/>
    </source>
</evidence>
<feature type="transmembrane region" description="Helical" evidence="9">
    <location>
        <begin position="410"/>
        <end position="433"/>
    </location>
</feature>
<feature type="transmembrane region" description="Helical" evidence="9">
    <location>
        <begin position="445"/>
        <end position="469"/>
    </location>
</feature>
<protein>
    <recommendedName>
        <fullName evidence="12">Peptidoglycan lipid II flippase</fullName>
    </recommendedName>
</protein>
<evidence type="ECO:0000256" key="1">
    <source>
        <dbReference type="ARBA" id="ARBA00004651"/>
    </source>
</evidence>
<feature type="transmembrane region" description="Helical" evidence="9">
    <location>
        <begin position="130"/>
        <end position="152"/>
    </location>
</feature>
<gene>
    <name evidence="10" type="ORF">GCM10009809_18760</name>
</gene>
<feature type="compositionally biased region" description="Low complexity" evidence="8">
    <location>
        <begin position="26"/>
        <end position="58"/>
    </location>
</feature>
<organism evidence="10 11">
    <name type="scientific">Isoptericola hypogeus</name>
    <dbReference type="NCBI Taxonomy" id="300179"/>
    <lineage>
        <taxon>Bacteria</taxon>
        <taxon>Bacillati</taxon>
        <taxon>Actinomycetota</taxon>
        <taxon>Actinomycetes</taxon>
        <taxon>Micrococcales</taxon>
        <taxon>Promicromonosporaceae</taxon>
        <taxon>Isoptericola</taxon>
    </lineage>
</organism>
<feature type="transmembrane region" description="Helical" evidence="9">
    <location>
        <begin position="370"/>
        <end position="389"/>
    </location>
</feature>
<feature type="transmembrane region" description="Helical" evidence="9">
    <location>
        <begin position="319"/>
        <end position="341"/>
    </location>
</feature>
<evidence type="ECO:0000313" key="11">
    <source>
        <dbReference type="Proteomes" id="UP001501138"/>
    </source>
</evidence>
<feature type="transmembrane region" description="Helical" evidence="9">
    <location>
        <begin position="547"/>
        <end position="566"/>
    </location>
</feature>
<keyword evidence="11" id="KW-1185">Reference proteome</keyword>
<evidence type="ECO:0000256" key="7">
    <source>
        <dbReference type="ARBA" id="ARBA00023136"/>
    </source>
</evidence>
<sequence>MTPARPADPDGKHPPRHARAGRGRRSSSAAGTGADARAAGSAAGAGPAAGAPVGAEPGVTESPGTGSGDAPANPDGVQRARLGRSSLIMSLGTAASRASGLVRSVLLVACVGSIGTVADAFDIGNKLPNMLFALISAGLLQAVLMPQILRAMNAPNSRVRLDKLLTLSGLGLLLLTAVLVVAAPLIVLLFTGDNWSDEGRQLAVVFAYWCIPQLFFYGLYMLLGQVLNARGRFGAYGVAPVANNVVSLVGFGAFLVVWGSAPSGGISDLDAWSSTQTTVMGATATLGIAAQALVLVVALRRSGFAWRFRLGVRGIGLRAASRIVGWTLGAVVLEQVGIVYLTRVLGQGAQAADHAAGEAFAGPAAYTQAMTIYLLPHSLVVVSIITVLFPRMTAAVHRGDLDGVRADMSLGLRSAGIFSVISAAVLFVLAVPLTATLLPTAGADGIAAIAPVLRAMAVGIVALGATVMVRRMYFAFEDGRSIFVIQVIATVSLVAALWAAVQVLDPAWWAVAAGGAYALSTWVSVLLRIGGMRRKLQGIDGPRVMRLYVRAAIGAVVAGGLGYLVVRLLDGDDVASWGHALLVTAVGGTVMLGAYVGLLKLLRVRELDDALRPVLRRLGR</sequence>
<evidence type="ECO:0000256" key="5">
    <source>
        <dbReference type="ARBA" id="ARBA00022984"/>
    </source>
</evidence>
<comment type="subcellular location">
    <subcellularLocation>
        <location evidence="1">Cell membrane</location>
        <topology evidence="1">Multi-pass membrane protein</topology>
    </subcellularLocation>
</comment>
<name>A0ABN2JED4_9MICO</name>
<evidence type="ECO:0000256" key="9">
    <source>
        <dbReference type="SAM" id="Phobius"/>
    </source>
</evidence>
<feature type="transmembrane region" description="Helical" evidence="9">
    <location>
        <begin position="507"/>
        <end position="527"/>
    </location>
</feature>
<feature type="transmembrane region" description="Helical" evidence="9">
    <location>
        <begin position="202"/>
        <end position="223"/>
    </location>
</feature>
<dbReference type="InterPro" id="IPR004268">
    <property type="entry name" value="MurJ"/>
</dbReference>
<feature type="transmembrane region" description="Helical" evidence="9">
    <location>
        <begin position="100"/>
        <end position="118"/>
    </location>
</feature>
<feature type="transmembrane region" description="Helical" evidence="9">
    <location>
        <begin position="164"/>
        <end position="190"/>
    </location>
</feature>
<dbReference type="RefSeq" id="WP_344247894.1">
    <property type="nucleotide sequence ID" value="NZ_BAAAPM010000003.1"/>
</dbReference>
<dbReference type="EMBL" id="BAAAPM010000003">
    <property type="protein sequence ID" value="GAA1723166.1"/>
    <property type="molecule type" value="Genomic_DNA"/>
</dbReference>
<dbReference type="PANTHER" id="PTHR47019">
    <property type="entry name" value="LIPID II FLIPPASE MURJ"/>
    <property type="match status" value="1"/>
</dbReference>
<keyword evidence="6 9" id="KW-1133">Transmembrane helix</keyword>
<comment type="caution">
    <text evidence="10">The sequence shown here is derived from an EMBL/GenBank/DDBJ whole genome shotgun (WGS) entry which is preliminary data.</text>
</comment>
<keyword evidence="3 9" id="KW-0812">Transmembrane</keyword>
<dbReference type="InterPro" id="IPR051050">
    <property type="entry name" value="Lipid_II_flippase_MurJ/MviN"/>
</dbReference>
<keyword evidence="4" id="KW-0133">Cell shape</keyword>
<evidence type="ECO:0000256" key="3">
    <source>
        <dbReference type="ARBA" id="ARBA00022692"/>
    </source>
</evidence>
<feature type="region of interest" description="Disordered" evidence="8">
    <location>
        <begin position="1"/>
        <end position="78"/>
    </location>
</feature>
<feature type="transmembrane region" description="Helical" evidence="9">
    <location>
        <begin position="278"/>
        <end position="299"/>
    </location>
</feature>
<evidence type="ECO:0000256" key="2">
    <source>
        <dbReference type="ARBA" id="ARBA00022475"/>
    </source>
</evidence>
<keyword evidence="2" id="KW-1003">Cell membrane</keyword>
<feature type="transmembrane region" description="Helical" evidence="9">
    <location>
        <begin position="235"/>
        <end position="258"/>
    </location>
</feature>